<organism evidence="2 3">
    <name type="scientific">Triticum urartu</name>
    <name type="common">Red wild einkorn</name>
    <name type="synonym">Crithodium urartu</name>
    <dbReference type="NCBI Taxonomy" id="4572"/>
    <lineage>
        <taxon>Eukaryota</taxon>
        <taxon>Viridiplantae</taxon>
        <taxon>Streptophyta</taxon>
        <taxon>Embryophyta</taxon>
        <taxon>Tracheophyta</taxon>
        <taxon>Spermatophyta</taxon>
        <taxon>Magnoliopsida</taxon>
        <taxon>Liliopsida</taxon>
        <taxon>Poales</taxon>
        <taxon>Poaceae</taxon>
        <taxon>BOP clade</taxon>
        <taxon>Pooideae</taxon>
        <taxon>Triticodae</taxon>
        <taxon>Triticeae</taxon>
        <taxon>Triticinae</taxon>
        <taxon>Triticum</taxon>
    </lineage>
</organism>
<sequence length="314" mass="36965">MGHRRFLRADHPLRYDTHTFGDIERGTAPVPLSGRQILELTENMQTKFGKDLITKKPRTKKCKKGYPLIIWKRKSIWFKLPYWKDLKMYHNFDIMHIEKNMCENIVHTLLAVNGKTKDNINSRYDLQALNIRKDLQPIDLDDDEVFFPPAPYAMESDQQRTFCRVFKNAMFPNGYASDIRRNVHVKEKKITGLKSHDNHVILQDLLPLEVRRTLLERVSAVLIRVSRFFKRMYSQVIRISDMQRLQDEIAETLSLLEAIFLPSFFDIMVHLMVHLPAQAMIAGPIHFHSMWAVERYIGKLKDMSTLEVMRKGQL</sequence>
<evidence type="ECO:0000313" key="2">
    <source>
        <dbReference type="EnsemblPlants" id="TuG1812S0001922600.01.T01.s_cds46561"/>
    </source>
</evidence>
<dbReference type="EnsemblPlants" id="TuG1812S0001922600.01.T01">
    <property type="protein sequence ID" value="TuG1812S0001922600.01.T01.s_cds46561"/>
    <property type="gene ID" value="TuG1812S0001922600.01"/>
</dbReference>
<evidence type="ECO:0000259" key="1">
    <source>
        <dbReference type="Pfam" id="PF13960"/>
    </source>
</evidence>
<dbReference type="InterPro" id="IPR025452">
    <property type="entry name" value="DUF4218"/>
</dbReference>
<reference evidence="2" key="2">
    <citation type="submission" date="2022-06" db="UniProtKB">
        <authorList>
            <consortium name="EnsemblPlants"/>
        </authorList>
    </citation>
    <scope>IDENTIFICATION</scope>
</reference>
<keyword evidence="3" id="KW-1185">Reference proteome</keyword>
<proteinExistence type="predicted"/>
<name>A0A8R7VDG9_TRIUA</name>
<dbReference type="Pfam" id="PF13960">
    <property type="entry name" value="DUF4218"/>
    <property type="match status" value="1"/>
</dbReference>
<dbReference type="PANTHER" id="PTHR10775">
    <property type="entry name" value="OS08G0208400 PROTEIN"/>
    <property type="match status" value="1"/>
</dbReference>
<evidence type="ECO:0000313" key="3">
    <source>
        <dbReference type="Proteomes" id="UP000015106"/>
    </source>
</evidence>
<accession>A0A8R7VDG9</accession>
<dbReference type="Gramene" id="TuG1812S0001922600.01.T01">
    <property type="protein sequence ID" value="TuG1812S0001922600.01.T01.s_cds46561"/>
    <property type="gene ID" value="TuG1812S0001922600.01"/>
</dbReference>
<dbReference type="PANTHER" id="PTHR10775:SF172">
    <property type="entry name" value="TNP2, PARTIAL"/>
    <property type="match status" value="1"/>
</dbReference>
<protein>
    <recommendedName>
        <fullName evidence="1">DUF4218 domain-containing protein</fullName>
    </recommendedName>
</protein>
<dbReference type="Proteomes" id="UP000015106">
    <property type="component" value="Unassembled WGS sequence"/>
</dbReference>
<reference evidence="3" key="1">
    <citation type="journal article" date="2013" name="Nature">
        <title>Draft genome of the wheat A-genome progenitor Triticum urartu.</title>
        <authorList>
            <person name="Ling H.Q."/>
            <person name="Zhao S."/>
            <person name="Liu D."/>
            <person name="Wang J."/>
            <person name="Sun H."/>
            <person name="Zhang C."/>
            <person name="Fan H."/>
            <person name="Li D."/>
            <person name="Dong L."/>
            <person name="Tao Y."/>
            <person name="Gao C."/>
            <person name="Wu H."/>
            <person name="Li Y."/>
            <person name="Cui Y."/>
            <person name="Guo X."/>
            <person name="Zheng S."/>
            <person name="Wang B."/>
            <person name="Yu K."/>
            <person name="Liang Q."/>
            <person name="Yang W."/>
            <person name="Lou X."/>
            <person name="Chen J."/>
            <person name="Feng M."/>
            <person name="Jian J."/>
            <person name="Zhang X."/>
            <person name="Luo G."/>
            <person name="Jiang Y."/>
            <person name="Liu J."/>
            <person name="Wang Z."/>
            <person name="Sha Y."/>
            <person name="Zhang B."/>
            <person name="Wu H."/>
            <person name="Tang D."/>
            <person name="Shen Q."/>
            <person name="Xue P."/>
            <person name="Zou S."/>
            <person name="Wang X."/>
            <person name="Liu X."/>
            <person name="Wang F."/>
            <person name="Yang Y."/>
            <person name="An X."/>
            <person name="Dong Z."/>
            <person name="Zhang K."/>
            <person name="Zhang X."/>
            <person name="Luo M.C."/>
            <person name="Dvorak J."/>
            <person name="Tong Y."/>
            <person name="Wang J."/>
            <person name="Yang H."/>
            <person name="Li Z."/>
            <person name="Wang D."/>
            <person name="Zhang A."/>
            <person name="Wang J."/>
        </authorList>
    </citation>
    <scope>NUCLEOTIDE SEQUENCE</scope>
    <source>
        <strain evidence="3">cv. G1812</strain>
    </source>
</reference>
<dbReference type="AlphaFoldDB" id="A0A8R7VDG9"/>
<feature type="domain" description="DUF4218" evidence="1">
    <location>
        <begin position="232"/>
        <end position="303"/>
    </location>
</feature>